<organism evidence="1 2">
    <name type="scientific">Flavobacterium cheongpyeongense</name>
    <dbReference type="NCBI Taxonomy" id="2212651"/>
    <lineage>
        <taxon>Bacteria</taxon>
        <taxon>Pseudomonadati</taxon>
        <taxon>Bacteroidota</taxon>
        <taxon>Flavobacteriia</taxon>
        <taxon>Flavobacteriales</taxon>
        <taxon>Flavobacteriaceae</taxon>
        <taxon>Flavobacterium</taxon>
    </lineage>
</organism>
<dbReference type="RefSeq" id="WP_110307652.1">
    <property type="nucleotide sequence ID" value="NZ_QJHK01000015.1"/>
</dbReference>
<comment type="caution">
    <text evidence="1">The sequence shown here is derived from an EMBL/GenBank/DDBJ whole genome shotgun (WGS) entry which is preliminary data.</text>
</comment>
<keyword evidence="2" id="KW-1185">Reference proteome</keyword>
<evidence type="ECO:0000313" key="1">
    <source>
        <dbReference type="EMBL" id="PXY39786.1"/>
    </source>
</evidence>
<name>A0A2V4BLE0_9FLAO</name>
<evidence type="ECO:0008006" key="3">
    <source>
        <dbReference type="Google" id="ProtNLM"/>
    </source>
</evidence>
<proteinExistence type="predicted"/>
<sequence>MKKKTFLIFSVLNTIFLSSCKSTPDLTENEVYTIINEIIVDDSLPIYQACWKFKNIKLTQDYKKQFTEEDLEFIDEQNEIFKDLKIKPNKLKWYKKRQKAFEFTSVDTICDQGILYHISFPLISADRKKVIIEFQEDCNCLLGGQGGKDLYEKKNGHWIRTKSFDQWISQNKNSKLIPNLNLTYDN</sequence>
<protein>
    <recommendedName>
        <fullName evidence="3">Lipoprotein</fullName>
    </recommendedName>
</protein>
<dbReference type="EMBL" id="QJHK01000015">
    <property type="protein sequence ID" value="PXY39786.1"/>
    <property type="molecule type" value="Genomic_DNA"/>
</dbReference>
<dbReference type="PROSITE" id="PS51257">
    <property type="entry name" value="PROKAR_LIPOPROTEIN"/>
    <property type="match status" value="1"/>
</dbReference>
<dbReference type="AlphaFoldDB" id="A0A2V4BLE0"/>
<reference evidence="1 2" key="1">
    <citation type="submission" date="2018-05" db="EMBL/GenBank/DDBJ databases">
        <title>Flavobacterium sp. strain IMCC34759, incomplete genome.</title>
        <authorList>
            <person name="Joung Y."/>
            <person name="Cho J."/>
        </authorList>
    </citation>
    <scope>NUCLEOTIDE SEQUENCE [LARGE SCALE GENOMIC DNA]</scope>
    <source>
        <strain evidence="1 2">IMCC34759</strain>
    </source>
</reference>
<dbReference type="OrthoDB" id="1120813at2"/>
<dbReference type="Proteomes" id="UP000247903">
    <property type="component" value="Unassembled WGS sequence"/>
</dbReference>
<gene>
    <name evidence="1" type="ORF">DMB65_16075</name>
</gene>
<evidence type="ECO:0000313" key="2">
    <source>
        <dbReference type="Proteomes" id="UP000247903"/>
    </source>
</evidence>
<accession>A0A2V4BLE0</accession>